<dbReference type="RefSeq" id="WP_311701038.1">
    <property type="nucleotide sequence ID" value="NZ_JAVREY010000118.1"/>
</dbReference>
<evidence type="ECO:0000313" key="4">
    <source>
        <dbReference type="Proteomes" id="UP001183809"/>
    </source>
</evidence>
<dbReference type="SUPFAM" id="SSF46785">
    <property type="entry name" value="Winged helix' DNA-binding domain"/>
    <property type="match status" value="1"/>
</dbReference>
<protein>
    <submittedName>
        <fullName evidence="3">TniQ family protein</fullName>
    </submittedName>
</protein>
<organism evidence="3 4">
    <name type="scientific">Streptomyces gibsoniae</name>
    <dbReference type="NCBI Taxonomy" id="3075529"/>
    <lineage>
        <taxon>Bacteria</taxon>
        <taxon>Bacillati</taxon>
        <taxon>Actinomycetota</taxon>
        <taxon>Actinomycetes</taxon>
        <taxon>Kitasatosporales</taxon>
        <taxon>Streptomycetaceae</taxon>
        <taxon>Streptomyces</taxon>
    </lineage>
</organism>
<name>A0ABU2U8P5_9ACTN</name>
<sequence length="885" mass="98791">MAWTGGSLPISLMPLPGEALESWIGAYARRLHATNSAFLDAIGLTGARTTQMALRLTEFEAHALHRATGVLRPVLTAMTLEPHDGLAVTIHPDRRRLTRPPAWRFSAARTRYCPACLTENAGRGPVFWRLPWAFACPTHRTVLLDFCPDCHRPPHPWTARRLGPRSIGVCTRDSLTSPTGHTGRRPCGADLSQAPVLRLPEIGLVLPAQQHVSTLLASDACARPAALAELKQLYALAWRILRGLHTVADRAPEVVRTALAECGGVLPQLTDNEGVGHDAHNAALGTALAHVALHPGHRDHDALFDWILETDQSLHKGPRANIDQRAGRWSGSGPALVERALARLDPQATLHTRLRYASASPRPRRPTLPADTILQRAALTPSMLWPGWTMRLLPKLKDRANLRVGAFRRGCSSFLLLPGAPPELNFERVGPLLDNHQIHTDRDSVERRIYRQHDLTPLASTLAQLAYALDTHGAPIDYARRRATFTYASIEFDHHAFKRLCAQHGWRTGQQHRTALLRWYLLMLLTGEMHPPPSNANTRFAWNCTEFRFRAPRALRSFLRRQAEDNLALHRINEPLTWEPPNSWVTGVTWPGTSPTSLATSDVRDLLSTVASVHEAGDTLGLTAEHIRLYCDLTDISTTTPSAAIGNLSNQLTPQAAEVRQGILAPEQLRDLYENQHLELAHIAQMASCNPDTVRALLSHDDVPLRPRPDRLPPRPDITRAWLHREYIEKRRTMAELARERRVSHYHLTHLARGWELPIRSTEHRYNAIGHLDLPWTPSPAMQAVTASPTALHRLQTLIQIPGHPSLAAAARAIYDGRDDALRQRITKIEKAAGFQIIDRSTAPLAPTPRGHDFLREATEILHIADRTRPKSQQALEQGRRERET</sequence>
<reference evidence="4" key="1">
    <citation type="submission" date="2023-07" db="EMBL/GenBank/DDBJ databases">
        <title>30 novel species of actinomycetes from the DSMZ collection.</title>
        <authorList>
            <person name="Nouioui I."/>
        </authorList>
    </citation>
    <scope>NUCLEOTIDE SEQUENCE [LARGE SCALE GENOMIC DNA]</scope>
    <source>
        <strain evidence="4">DSM 41699</strain>
    </source>
</reference>
<gene>
    <name evidence="3" type="ORF">RM764_42890</name>
</gene>
<dbReference type="InterPro" id="IPR009492">
    <property type="entry name" value="TniQ"/>
</dbReference>
<evidence type="ECO:0000259" key="2">
    <source>
        <dbReference type="Pfam" id="PF06527"/>
    </source>
</evidence>
<accession>A0ABU2U8P5</accession>
<feature type="domain" description="TniQ" evidence="2">
    <location>
        <begin position="9"/>
        <end position="143"/>
    </location>
</feature>
<dbReference type="Gene3D" id="1.10.10.10">
    <property type="entry name" value="Winged helix-like DNA-binding domain superfamily/Winged helix DNA-binding domain"/>
    <property type="match status" value="1"/>
</dbReference>
<dbReference type="InterPro" id="IPR036390">
    <property type="entry name" value="WH_DNA-bd_sf"/>
</dbReference>
<dbReference type="Proteomes" id="UP001183809">
    <property type="component" value="Unassembled WGS sequence"/>
</dbReference>
<comment type="caution">
    <text evidence="3">The sequence shown here is derived from an EMBL/GenBank/DDBJ whole genome shotgun (WGS) entry which is preliminary data.</text>
</comment>
<proteinExistence type="predicted"/>
<evidence type="ECO:0000256" key="1">
    <source>
        <dbReference type="SAM" id="MobiDB-lite"/>
    </source>
</evidence>
<dbReference type="Pfam" id="PF06527">
    <property type="entry name" value="TniQ"/>
    <property type="match status" value="1"/>
</dbReference>
<feature type="region of interest" description="Disordered" evidence="1">
    <location>
        <begin position="866"/>
        <end position="885"/>
    </location>
</feature>
<dbReference type="EMBL" id="JAVREY010000118">
    <property type="protein sequence ID" value="MDT0469612.1"/>
    <property type="molecule type" value="Genomic_DNA"/>
</dbReference>
<dbReference type="InterPro" id="IPR036388">
    <property type="entry name" value="WH-like_DNA-bd_sf"/>
</dbReference>
<evidence type="ECO:0000313" key="3">
    <source>
        <dbReference type="EMBL" id="MDT0469612.1"/>
    </source>
</evidence>
<keyword evidence="4" id="KW-1185">Reference proteome</keyword>